<dbReference type="Pfam" id="PF08398">
    <property type="entry name" value="Phospholip_A2_4"/>
    <property type="match status" value="1"/>
</dbReference>
<feature type="domain" description="Phospholipase A2-like" evidence="1">
    <location>
        <begin position="142"/>
        <end position="218"/>
    </location>
</feature>
<sequence length="250" mass="27321">MTQIVPEYSQTFSIDTNNLPFPNHDSKLRNRFNQWKNRFNPIRRPQYERIPDSQPEIQETEFDTPEDTRIQIEPDPVEIDIPLELAESTPLLGTAAGGGALLGGTGSALGTGGTAATGILGATVLGAGAYGVKKLVDRAETKGYTLPESEYIGPGNPIPIGAAKNPSEQIAKEHDLAYTNAKTHSDVQSADREAYTKFRDEYHKSGDYYAKIGQLGLQAKAGIENIIGVQYPKNLGKLLIIFNRLRVLHS</sequence>
<accession>A0A8A4XEI3</accession>
<protein>
    <submittedName>
        <fullName evidence="2">Putative structural protein</fullName>
    </submittedName>
</protein>
<evidence type="ECO:0000259" key="1">
    <source>
        <dbReference type="Pfam" id="PF08398"/>
    </source>
</evidence>
<name>A0A8A4XEI3_9VIRU</name>
<proteinExistence type="predicted"/>
<organism evidence="2">
    <name type="scientific">Tarsiger cyanurus ambidensovirus</name>
    <dbReference type="NCBI Taxonomy" id="2794449"/>
    <lineage>
        <taxon>Viruses</taxon>
        <taxon>Monodnaviria</taxon>
        <taxon>Shotokuvirae</taxon>
        <taxon>Cossaviricota</taxon>
        <taxon>Quintoviricetes</taxon>
        <taxon>Piccovirales</taxon>
        <taxon>Parvoviridae</taxon>
        <taxon>Densovirinae</taxon>
        <taxon>Ambidensovirus</taxon>
    </lineage>
</organism>
<dbReference type="EMBL" id="MW046614">
    <property type="protein sequence ID" value="QTE04089.1"/>
    <property type="molecule type" value="Genomic_DNA"/>
</dbReference>
<dbReference type="InterPro" id="IPR013607">
    <property type="entry name" value="Phospholipase_A2-like"/>
</dbReference>
<reference evidence="2" key="1">
    <citation type="submission" date="2020-09" db="EMBL/GenBank/DDBJ databases">
        <title>Parvovirus dark matter in the feces of wild birds.</title>
        <authorList>
            <person name="Dai Z."/>
            <person name="Yang S."/>
            <person name="Zhang W."/>
        </authorList>
    </citation>
    <scope>NUCLEOTIDE SEQUENCE</scope>
    <source>
        <strain evidence="2">Rfb200par029</strain>
    </source>
</reference>
<dbReference type="GO" id="GO:0005198">
    <property type="term" value="F:structural molecule activity"/>
    <property type="evidence" value="ECO:0007669"/>
    <property type="project" value="InterPro"/>
</dbReference>
<evidence type="ECO:0000313" key="2">
    <source>
        <dbReference type="EMBL" id="QTE04089.1"/>
    </source>
</evidence>